<dbReference type="Gene3D" id="3.40.390.10">
    <property type="entry name" value="Collagenase (Catalytic Domain)"/>
    <property type="match status" value="1"/>
</dbReference>
<reference evidence="2 3" key="1">
    <citation type="submission" date="2024-02" db="EMBL/GenBank/DDBJ databases">
        <authorList>
            <person name="Chen Y."/>
            <person name="Shah S."/>
            <person name="Dougan E. K."/>
            <person name="Thang M."/>
            <person name="Chan C."/>
        </authorList>
    </citation>
    <scope>NUCLEOTIDE SEQUENCE [LARGE SCALE GENOMIC DNA]</scope>
</reference>
<name>A0ABP0QK61_9DINO</name>
<dbReference type="EMBL" id="CAXAMM010039726">
    <property type="protein sequence ID" value="CAK9088592.1"/>
    <property type="molecule type" value="Genomic_DNA"/>
</dbReference>
<dbReference type="PANTHER" id="PTHR10127:SF850">
    <property type="entry name" value="METALLOENDOPEPTIDASE"/>
    <property type="match status" value="1"/>
</dbReference>
<evidence type="ECO:0000259" key="1">
    <source>
        <dbReference type="Pfam" id="PF01400"/>
    </source>
</evidence>
<dbReference type="InterPro" id="IPR001506">
    <property type="entry name" value="Peptidase_M12A"/>
</dbReference>
<protein>
    <recommendedName>
        <fullName evidence="1">Peptidase M12A domain-containing protein</fullName>
    </recommendedName>
</protein>
<comment type="caution">
    <text evidence="2">The sequence shown here is derived from an EMBL/GenBank/DDBJ whole genome shotgun (WGS) entry which is preliminary data.</text>
</comment>
<dbReference type="PANTHER" id="PTHR10127">
    <property type="entry name" value="DISCOIDIN, CUB, EGF, LAMININ , AND ZINC METALLOPROTEASE DOMAIN CONTAINING"/>
    <property type="match status" value="1"/>
</dbReference>
<proteinExistence type="predicted"/>
<keyword evidence="3" id="KW-1185">Reference proteome</keyword>
<dbReference type="Pfam" id="PF01400">
    <property type="entry name" value="Astacin"/>
    <property type="match status" value="1"/>
</dbReference>
<gene>
    <name evidence="2" type="ORF">SCF082_LOCUS41836</name>
</gene>
<feature type="domain" description="Peptidase M12A" evidence="1">
    <location>
        <begin position="295"/>
        <end position="386"/>
    </location>
</feature>
<sequence length="405" mass="44786">RRFGGLNPAYQKRTVRCMSLEEQPLLAWRCEHLVKPKAFRRCHCGVLSCKPDCQPGTDLDNDDEPDSNTEIGEERDSDFECVGCFPLGPGEELVAPPAVAADETCIDWAPSNAPCRSGMPFYRVRMTSGAMSAETCFEFCLGAGLDLFALVQGEECRCGASRLNKGVWGEKSAPPGHLQLPAPLSSCLTDQACPVRVYRWLGPFISGGSVPEHLLMLNAGNTIYVDSIVHGKHISEEQEEDGQPDSQEGAFLQDAKRQVEDPRWDRPCDDADGCQAGRPWIERTGVAPEGMVPQWEEYVMVRYKFDVDVDDTRKEAFRAAAAEWRLHTCVAVVEDENAAYPYILVGIYNTGSCWANLGRPSSYGKINLGWCKNMNHKGSMVHEIGHGNLADEACRITQTLFDISS</sequence>
<feature type="non-terminal residue" evidence="2">
    <location>
        <position position="1"/>
    </location>
</feature>
<accession>A0ABP0QK61</accession>
<dbReference type="InterPro" id="IPR024079">
    <property type="entry name" value="MetalloPept_cat_dom_sf"/>
</dbReference>
<dbReference type="SUPFAM" id="SSF55486">
    <property type="entry name" value="Metalloproteases ('zincins'), catalytic domain"/>
    <property type="match status" value="1"/>
</dbReference>
<organism evidence="2 3">
    <name type="scientific">Durusdinium trenchii</name>
    <dbReference type="NCBI Taxonomy" id="1381693"/>
    <lineage>
        <taxon>Eukaryota</taxon>
        <taxon>Sar</taxon>
        <taxon>Alveolata</taxon>
        <taxon>Dinophyceae</taxon>
        <taxon>Suessiales</taxon>
        <taxon>Symbiodiniaceae</taxon>
        <taxon>Durusdinium</taxon>
    </lineage>
</organism>
<evidence type="ECO:0000313" key="3">
    <source>
        <dbReference type="Proteomes" id="UP001642464"/>
    </source>
</evidence>
<dbReference type="Proteomes" id="UP001642464">
    <property type="component" value="Unassembled WGS sequence"/>
</dbReference>
<evidence type="ECO:0000313" key="2">
    <source>
        <dbReference type="EMBL" id="CAK9088592.1"/>
    </source>
</evidence>